<reference evidence="2 3" key="1">
    <citation type="submission" date="2013-10" db="EMBL/GenBank/DDBJ databases">
        <title>Complete genome sequence of Corynebacterium lactis DSM 45799(T), isolated from raw cow milk.</title>
        <authorList>
            <person name="Ruckert C."/>
            <person name="Albersmeier A."/>
            <person name="Lipski A."/>
            <person name="Kalinowski J."/>
        </authorList>
    </citation>
    <scope>NUCLEOTIDE SEQUENCE [LARGE SCALE GENOMIC DNA]</scope>
    <source>
        <strain evidence="2 3">RW2-5</strain>
    </source>
</reference>
<organism evidence="2 3">
    <name type="scientific">Corynebacterium lactis RW2-5</name>
    <dbReference type="NCBI Taxonomy" id="1408189"/>
    <lineage>
        <taxon>Bacteria</taxon>
        <taxon>Bacillati</taxon>
        <taxon>Actinomycetota</taxon>
        <taxon>Actinomycetes</taxon>
        <taxon>Mycobacteriales</taxon>
        <taxon>Corynebacteriaceae</taxon>
        <taxon>Corynebacterium</taxon>
    </lineage>
</organism>
<dbReference type="KEGG" id="clw:CLAC_00525"/>
<proteinExistence type="predicted"/>
<dbReference type="AlphaFoldDB" id="A0A0K2GXF1"/>
<dbReference type="EMBL" id="CP006841">
    <property type="protein sequence ID" value="ALA66469.1"/>
    <property type="molecule type" value="Genomic_DNA"/>
</dbReference>
<dbReference type="PATRIC" id="fig|1408189.4.peg.108"/>
<dbReference type="RefSeq" id="WP_053411256.1">
    <property type="nucleotide sequence ID" value="NZ_CP006841.1"/>
</dbReference>
<dbReference type="SUPFAM" id="SSF159941">
    <property type="entry name" value="MM3350-like"/>
    <property type="match status" value="1"/>
</dbReference>
<dbReference type="STRING" id="1408189.CLAC_00525"/>
<dbReference type="Gene3D" id="3.10.290.30">
    <property type="entry name" value="MM3350-like"/>
    <property type="match status" value="1"/>
</dbReference>
<dbReference type="Proteomes" id="UP000058446">
    <property type="component" value="Chromosome"/>
</dbReference>
<dbReference type="OrthoDB" id="4426135at2"/>
<name>A0A0K2GXF1_9CORY</name>
<evidence type="ECO:0000256" key="1">
    <source>
        <dbReference type="SAM" id="MobiDB-lite"/>
    </source>
</evidence>
<dbReference type="InterPro" id="IPR024047">
    <property type="entry name" value="MM3350-like_sf"/>
</dbReference>
<protein>
    <submittedName>
        <fullName evidence="2">Uncharacterized protein</fullName>
    </submittedName>
</protein>
<sequence length="351" mass="37250">MASKTDNVIAFPGVRVAAEPATLVIGAALEAEPRSVHRVFGINDQLSLGELSRALAVIFGWRGNVPTKFQVLATQVESPTSLGAQGARGGRGSRGSSSGHGLPGSPVVRAVHARAPQYLDVPDSTTIAEVLQVPGDKILWQWGLWTHTLQVREAFARDDATPDALCIGGSGTVHALGDLDGEDIIDIAAINEELTGRDSIQTTLAATRADVVDVIERSGVFEFVPLLQALDLHRTEPAAVELGGAEGDDVVKRLRALPLEDAEDDPAGHDAALVNMLCLAALTSDELRHDVAAHVMESLGWVGDDGAPLSGEDIEHLCPRSWEEMCGLGLCGEYALPPVARLDLLRETLRR</sequence>
<accession>A0A0K2GXF1</accession>
<evidence type="ECO:0000313" key="2">
    <source>
        <dbReference type="EMBL" id="ALA66469.1"/>
    </source>
</evidence>
<keyword evidence="3" id="KW-1185">Reference proteome</keyword>
<feature type="region of interest" description="Disordered" evidence="1">
    <location>
        <begin position="80"/>
        <end position="105"/>
    </location>
</feature>
<feature type="compositionally biased region" description="Low complexity" evidence="1">
    <location>
        <begin position="94"/>
        <end position="105"/>
    </location>
</feature>
<gene>
    <name evidence="2" type="ORF">CLAC_00525</name>
</gene>
<evidence type="ECO:0000313" key="3">
    <source>
        <dbReference type="Proteomes" id="UP000058446"/>
    </source>
</evidence>